<dbReference type="EMBL" id="DS113311">
    <property type="protein sequence ID" value="EAY11880.1"/>
    <property type="molecule type" value="Genomic_DNA"/>
</dbReference>
<keyword evidence="11" id="KW-0472">Membrane</keyword>
<evidence type="ECO:0000256" key="15">
    <source>
        <dbReference type="ARBA" id="ARBA00023180"/>
    </source>
</evidence>
<keyword evidence="9" id="KW-0067">ATP-binding</keyword>
<keyword evidence="10" id="KW-1133">Transmembrane helix</keyword>
<evidence type="ECO:0000256" key="12">
    <source>
        <dbReference type="ARBA" id="ARBA00023137"/>
    </source>
</evidence>
<dbReference type="KEGG" id="tva:4769838"/>
<evidence type="ECO:0000256" key="14">
    <source>
        <dbReference type="ARBA" id="ARBA00023170"/>
    </source>
</evidence>
<evidence type="ECO:0000256" key="4">
    <source>
        <dbReference type="ARBA" id="ARBA00022679"/>
    </source>
</evidence>
<evidence type="ECO:0000313" key="18">
    <source>
        <dbReference type="Proteomes" id="UP000001542"/>
    </source>
</evidence>
<keyword evidence="4" id="KW-0808">Transferase</keyword>
<evidence type="ECO:0000256" key="11">
    <source>
        <dbReference type="ARBA" id="ARBA00023136"/>
    </source>
</evidence>
<proteinExistence type="predicted"/>
<evidence type="ECO:0000256" key="8">
    <source>
        <dbReference type="ARBA" id="ARBA00022777"/>
    </source>
</evidence>
<evidence type="ECO:0000256" key="6">
    <source>
        <dbReference type="ARBA" id="ARBA00022729"/>
    </source>
</evidence>
<keyword evidence="8" id="KW-0418">Kinase</keyword>
<dbReference type="SMR" id="A2E638"/>
<dbReference type="VEuPathDB" id="TrichDB:TVAGG3_0366200"/>
<reference evidence="17" key="2">
    <citation type="journal article" date="2007" name="Science">
        <title>Draft genome sequence of the sexually transmitted pathogen Trichomonas vaginalis.</title>
        <authorList>
            <person name="Carlton J.M."/>
            <person name="Hirt R.P."/>
            <person name="Silva J.C."/>
            <person name="Delcher A.L."/>
            <person name="Schatz M."/>
            <person name="Zhao Q."/>
            <person name="Wortman J.R."/>
            <person name="Bidwell S.L."/>
            <person name="Alsmark U.C.M."/>
            <person name="Besteiro S."/>
            <person name="Sicheritz-Ponten T."/>
            <person name="Noel C.J."/>
            <person name="Dacks J.B."/>
            <person name="Foster P.G."/>
            <person name="Simillion C."/>
            <person name="Van de Peer Y."/>
            <person name="Miranda-Saavedra D."/>
            <person name="Barton G.J."/>
            <person name="Westrop G.D."/>
            <person name="Mueller S."/>
            <person name="Dessi D."/>
            <person name="Fiori P.L."/>
            <person name="Ren Q."/>
            <person name="Paulsen I."/>
            <person name="Zhang H."/>
            <person name="Bastida-Corcuera F.D."/>
            <person name="Simoes-Barbosa A."/>
            <person name="Brown M.T."/>
            <person name="Hayes R.D."/>
            <person name="Mukherjee M."/>
            <person name="Okumura C.Y."/>
            <person name="Schneider R."/>
            <person name="Smith A.J."/>
            <person name="Vanacova S."/>
            <person name="Villalvazo M."/>
            <person name="Haas B.J."/>
            <person name="Pertea M."/>
            <person name="Feldblyum T.V."/>
            <person name="Utterback T.R."/>
            <person name="Shu C.L."/>
            <person name="Osoegawa K."/>
            <person name="de Jong P.J."/>
            <person name="Hrdy I."/>
            <person name="Horvathova L."/>
            <person name="Zubacova Z."/>
            <person name="Dolezal P."/>
            <person name="Malik S.B."/>
            <person name="Logsdon J.M. Jr."/>
            <person name="Henze K."/>
            <person name="Gupta A."/>
            <person name="Wang C.C."/>
            <person name="Dunne R.L."/>
            <person name="Upcroft J.A."/>
            <person name="Upcroft P."/>
            <person name="White O."/>
            <person name="Salzberg S.L."/>
            <person name="Tang P."/>
            <person name="Chiu C.-H."/>
            <person name="Lee Y.-S."/>
            <person name="Embley T.M."/>
            <person name="Coombs G.H."/>
            <person name="Mottram J.C."/>
            <person name="Tachezy J."/>
            <person name="Fraser-Liggett C.M."/>
            <person name="Johnson P.J."/>
        </authorList>
    </citation>
    <scope>NUCLEOTIDE SEQUENCE [LARGE SCALE GENOMIC DNA]</scope>
    <source>
        <strain evidence="17">G3</strain>
    </source>
</reference>
<gene>
    <name evidence="17" type="ORF">TVAG_362600</name>
</gene>
<dbReference type="GO" id="GO:0004714">
    <property type="term" value="F:transmembrane receptor protein tyrosine kinase activity"/>
    <property type="evidence" value="ECO:0007669"/>
    <property type="project" value="UniProtKB-EC"/>
</dbReference>
<reference evidence="17" key="1">
    <citation type="submission" date="2006-10" db="EMBL/GenBank/DDBJ databases">
        <authorList>
            <person name="Amadeo P."/>
            <person name="Zhao Q."/>
            <person name="Wortman J."/>
            <person name="Fraser-Liggett C."/>
            <person name="Carlton J."/>
        </authorList>
    </citation>
    <scope>NUCLEOTIDE SEQUENCE</scope>
    <source>
        <strain evidence="17">G3</strain>
    </source>
</reference>
<keyword evidence="18" id="KW-1185">Reference proteome</keyword>
<evidence type="ECO:0000256" key="13">
    <source>
        <dbReference type="ARBA" id="ARBA00023157"/>
    </source>
</evidence>
<dbReference type="GO" id="GO:0005886">
    <property type="term" value="C:plasma membrane"/>
    <property type="evidence" value="ECO:0007669"/>
    <property type="project" value="UniProtKB-SubCell"/>
</dbReference>
<evidence type="ECO:0000256" key="3">
    <source>
        <dbReference type="ARBA" id="ARBA00022475"/>
    </source>
</evidence>
<organism evidence="17 18">
    <name type="scientific">Trichomonas vaginalis (strain ATCC PRA-98 / G3)</name>
    <dbReference type="NCBI Taxonomy" id="412133"/>
    <lineage>
        <taxon>Eukaryota</taxon>
        <taxon>Metamonada</taxon>
        <taxon>Parabasalia</taxon>
        <taxon>Trichomonadida</taxon>
        <taxon>Trichomonadidae</taxon>
        <taxon>Trichomonas</taxon>
    </lineage>
</organism>
<evidence type="ECO:0000256" key="1">
    <source>
        <dbReference type="ARBA" id="ARBA00004251"/>
    </source>
</evidence>
<keyword evidence="14" id="KW-0675">Receptor</keyword>
<keyword evidence="3" id="KW-1003">Cell membrane</keyword>
<keyword evidence="13" id="KW-1015">Disulfide bond</keyword>
<evidence type="ECO:0000256" key="10">
    <source>
        <dbReference type="ARBA" id="ARBA00022989"/>
    </source>
</evidence>
<dbReference type="RefSeq" id="XP_001324103.1">
    <property type="nucleotide sequence ID" value="XM_001324068.1"/>
</dbReference>
<evidence type="ECO:0000256" key="2">
    <source>
        <dbReference type="ARBA" id="ARBA00011902"/>
    </source>
</evidence>
<dbReference type="InParanoid" id="A2E638"/>
<dbReference type="Proteomes" id="UP000001542">
    <property type="component" value="Unassembled WGS sequence"/>
</dbReference>
<dbReference type="GO" id="GO:0005524">
    <property type="term" value="F:ATP binding"/>
    <property type="evidence" value="ECO:0007669"/>
    <property type="project" value="UniProtKB-KW"/>
</dbReference>
<dbReference type="Pfam" id="PF12810">
    <property type="entry name" value="ALK_LTK_GRD"/>
    <property type="match status" value="1"/>
</dbReference>
<evidence type="ECO:0000256" key="5">
    <source>
        <dbReference type="ARBA" id="ARBA00022692"/>
    </source>
</evidence>
<sequence>MADLAVILPVFFFANQTSTLYLHIGATANTSTYFGPTYNGGAKRLTINDGCGCGATDFRTKSGGWDSNFELRILIAGGGGGAYSNEDSYHSRGGRGGGLNGETDASGKAPYGTPNGCGGTIREKCGEFGKGTGNIYGGGGGGKYGGGTTNNGNNGGGGGSGSVEGVGELGKYKKITDFSKHTGNGAARITGILLIDSPSVCVCNCMLFAQYLHLLFSIVVS</sequence>
<dbReference type="AlphaFoldDB" id="A2E638"/>
<keyword evidence="6" id="KW-0732">Signal</keyword>
<name>A2E638_TRIV3</name>
<keyword evidence="5" id="KW-0812">Transmembrane</keyword>
<keyword evidence="15" id="KW-0325">Glycoprotein</keyword>
<dbReference type="InterPro" id="IPR055163">
    <property type="entry name" value="ALK/LTK-like_GRD"/>
</dbReference>
<evidence type="ECO:0000256" key="9">
    <source>
        <dbReference type="ARBA" id="ARBA00022840"/>
    </source>
</evidence>
<keyword evidence="7" id="KW-0547">Nucleotide-binding</keyword>
<evidence type="ECO:0000313" key="17">
    <source>
        <dbReference type="EMBL" id="EAY11880.1"/>
    </source>
</evidence>
<protein>
    <recommendedName>
        <fullName evidence="2">receptor protein-tyrosine kinase</fullName>
        <ecNumber evidence="2">2.7.10.1</ecNumber>
    </recommendedName>
</protein>
<feature type="domain" description="ALK/LTK-like glycine-rich" evidence="16">
    <location>
        <begin position="14"/>
        <end position="190"/>
    </location>
</feature>
<keyword evidence="12" id="KW-0829">Tyrosine-protein kinase</keyword>
<evidence type="ECO:0000256" key="7">
    <source>
        <dbReference type="ARBA" id="ARBA00022741"/>
    </source>
</evidence>
<comment type="subcellular location">
    <subcellularLocation>
        <location evidence="1">Cell membrane</location>
        <topology evidence="1">Single-pass type I membrane protein</topology>
    </subcellularLocation>
</comment>
<dbReference type="EC" id="2.7.10.1" evidence="2"/>
<accession>A2E638</accession>
<dbReference type="VEuPathDB" id="TrichDB:TVAG_362600"/>
<evidence type="ECO:0000259" key="16">
    <source>
        <dbReference type="Pfam" id="PF12810"/>
    </source>
</evidence>